<protein>
    <submittedName>
        <fullName evidence="1">Uncharacterized protein</fullName>
    </submittedName>
</protein>
<evidence type="ECO:0000313" key="1">
    <source>
        <dbReference type="EMBL" id="GKT19617.1"/>
    </source>
</evidence>
<organism evidence="1 2">
    <name type="scientific">Aduncisulcus paluster</name>
    <dbReference type="NCBI Taxonomy" id="2918883"/>
    <lineage>
        <taxon>Eukaryota</taxon>
        <taxon>Metamonada</taxon>
        <taxon>Carpediemonas-like organisms</taxon>
        <taxon>Aduncisulcus</taxon>
    </lineage>
</organism>
<dbReference type="Proteomes" id="UP001057375">
    <property type="component" value="Unassembled WGS sequence"/>
</dbReference>
<dbReference type="EMBL" id="BQXS01012076">
    <property type="protein sequence ID" value="GKT19617.1"/>
    <property type="molecule type" value="Genomic_DNA"/>
</dbReference>
<sequence length="392" mass="45396">MIKSYRKEKIADLCGKSTPRILACFTSFSSTSAFMSNQSFFILCFKCLCLFGENIPLNDRKQSSDARWELRNLDPNDAQMEWCMHHGASSGYYAKYIRNCSFPYESWNDLEVEIEKEQTIAQKKLIELCSCLIKLVRPKKKVGINRIFGESDSIYDSILEISNTYIQKLRTLSSSNNGRNEHYLCKIAPIIRQTQKCSKKYQKRIGDFETNLSLHFGFAHKQLRKLVCYIPIVLLIPFFEVLPSPRDGYCCATHLSVVMAVKNRVYKGDPIAYFNIVSGNRINIDFIKQRGKLCQISDSMTVKQSEMEPRKYFSPSYLLVSMTVRDERVLRQSLYDLIERTSAGVELLFNEKPYNISGAEVAHLDPHKTWEFDLDSHIFTTLQWTSMLKSRI</sequence>
<keyword evidence="2" id="KW-1185">Reference proteome</keyword>
<reference evidence="1" key="1">
    <citation type="submission" date="2022-03" db="EMBL/GenBank/DDBJ databases">
        <title>Draft genome sequence of Aduncisulcus paluster, a free-living microaerophilic Fornicata.</title>
        <authorList>
            <person name="Yuyama I."/>
            <person name="Kume K."/>
            <person name="Tamura T."/>
            <person name="Inagaki Y."/>
            <person name="Hashimoto T."/>
        </authorList>
    </citation>
    <scope>NUCLEOTIDE SEQUENCE</scope>
    <source>
        <strain evidence="1">NY0171</strain>
    </source>
</reference>
<evidence type="ECO:0000313" key="2">
    <source>
        <dbReference type="Proteomes" id="UP001057375"/>
    </source>
</evidence>
<proteinExistence type="predicted"/>
<name>A0ABQ5JWA9_9EUKA</name>
<comment type="caution">
    <text evidence="1">The sequence shown here is derived from an EMBL/GenBank/DDBJ whole genome shotgun (WGS) entry which is preliminary data.</text>
</comment>
<gene>
    <name evidence="1" type="ORF">ADUPG1_011538</name>
</gene>
<accession>A0ABQ5JWA9</accession>